<evidence type="ECO:0000313" key="3">
    <source>
        <dbReference type="EMBL" id="TKR81621.1"/>
    </source>
</evidence>
<dbReference type="EMBL" id="AZBU02000004">
    <property type="protein sequence ID" value="TKR81621.1"/>
    <property type="molecule type" value="Genomic_DNA"/>
</dbReference>
<reference evidence="3 4" key="2">
    <citation type="journal article" date="2019" name="G3 (Bethesda)">
        <title>Hybrid Assembly of the Genome of the Entomopathogenic Nematode Steinernema carpocapsae Identifies the X-Chromosome.</title>
        <authorList>
            <person name="Serra L."/>
            <person name="Macchietto M."/>
            <person name="Macias-Munoz A."/>
            <person name="McGill C.J."/>
            <person name="Rodriguez I.M."/>
            <person name="Rodriguez B."/>
            <person name="Murad R."/>
            <person name="Mortazavi A."/>
        </authorList>
    </citation>
    <scope>NUCLEOTIDE SEQUENCE [LARGE SCALE GENOMIC DNA]</scope>
    <source>
        <strain evidence="3 4">ALL</strain>
    </source>
</reference>
<dbReference type="AlphaFoldDB" id="A0A4U5NGC1"/>
<name>A0A4U5NGC1_STECR</name>
<gene>
    <name evidence="3" type="ORF">L596_015463</name>
</gene>
<reference evidence="3 4" key="1">
    <citation type="journal article" date="2015" name="Genome Biol.">
        <title>Comparative genomics of Steinernema reveals deeply conserved gene regulatory networks.</title>
        <authorList>
            <person name="Dillman A.R."/>
            <person name="Macchietto M."/>
            <person name="Porter C.F."/>
            <person name="Rogers A."/>
            <person name="Williams B."/>
            <person name="Antoshechkin I."/>
            <person name="Lee M.M."/>
            <person name="Goodwin Z."/>
            <person name="Lu X."/>
            <person name="Lewis E.E."/>
            <person name="Goodrich-Blair H."/>
            <person name="Stock S.P."/>
            <person name="Adams B.J."/>
            <person name="Sternberg P.W."/>
            <person name="Mortazavi A."/>
        </authorList>
    </citation>
    <scope>NUCLEOTIDE SEQUENCE [LARGE SCALE GENOMIC DNA]</scope>
    <source>
        <strain evidence="3 4">ALL</strain>
    </source>
</reference>
<keyword evidence="2" id="KW-0812">Transmembrane</keyword>
<dbReference type="Proteomes" id="UP000298663">
    <property type="component" value="Unassembled WGS sequence"/>
</dbReference>
<comment type="caution">
    <text evidence="3">The sequence shown here is derived from an EMBL/GenBank/DDBJ whole genome shotgun (WGS) entry which is preliminary data.</text>
</comment>
<evidence type="ECO:0000313" key="4">
    <source>
        <dbReference type="Proteomes" id="UP000298663"/>
    </source>
</evidence>
<sequence length="210" mass="23918">MQNMTVYPSLPHDDDFHKSLQFQPTAPPIELSFNLDGTPYKPSCSFYESTINETQPSYNPHYPSLNLGDPVPHVPPRIPPRPNSANVGSPISTVNTPPPRVPTPDFGFMPVSNQEINQMDEINLKDDSKAAMDDVKLEKFLKNEERKQRNREKTARRTAALVEQAKRRRAYCKEHKKCCAVFSLIISFLMICLIIIAVLMILYSQKVIFN</sequence>
<keyword evidence="2" id="KW-0472">Membrane</keyword>
<feature type="transmembrane region" description="Helical" evidence="2">
    <location>
        <begin position="180"/>
        <end position="203"/>
    </location>
</feature>
<evidence type="ECO:0000256" key="2">
    <source>
        <dbReference type="SAM" id="Phobius"/>
    </source>
</evidence>
<organism evidence="3 4">
    <name type="scientific">Steinernema carpocapsae</name>
    <name type="common">Entomopathogenic nematode</name>
    <dbReference type="NCBI Taxonomy" id="34508"/>
    <lineage>
        <taxon>Eukaryota</taxon>
        <taxon>Metazoa</taxon>
        <taxon>Ecdysozoa</taxon>
        <taxon>Nematoda</taxon>
        <taxon>Chromadorea</taxon>
        <taxon>Rhabditida</taxon>
        <taxon>Tylenchina</taxon>
        <taxon>Panagrolaimomorpha</taxon>
        <taxon>Strongyloidoidea</taxon>
        <taxon>Steinernematidae</taxon>
        <taxon>Steinernema</taxon>
    </lineage>
</organism>
<proteinExistence type="predicted"/>
<keyword evidence="2" id="KW-1133">Transmembrane helix</keyword>
<feature type="region of interest" description="Disordered" evidence="1">
    <location>
        <begin position="87"/>
        <end position="107"/>
    </location>
</feature>
<evidence type="ECO:0000256" key="1">
    <source>
        <dbReference type="SAM" id="MobiDB-lite"/>
    </source>
</evidence>
<protein>
    <submittedName>
        <fullName evidence="3">Uncharacterized protein</fullName>
    </submittedName>
</protein>
<accession>A0A4U5NGC1</accession>
<keyword evidence="4" id="KW-1185">Reference proteome</keyword>